<comment type="caution">
    <text evidence="2">The sequence shown here is derived from an EMBL/GenBank/DDBJ whole genome shotgun (WGS) entry which is preliminary data.</text>
</comment>
<feature type="domain" description="Amidohydrolase-related" evidence="1">
    <location>
        <begin position="79"/>
        <end position="248"/>
    </location>
</feature>
<sequence>MFGECHAHIIMDGVNYRHAIDLHRNGPDDNVIREHLKIYQDRGITFVRDGGDALGVSARAKELAPEYGIDYRTPVFAIHKEGHYGSIVGKSFSTMPEFHKRVLEAKEQSADFIKIMTTGLLDFNAHGAITGTPLDAAEVKEMVHIAHEEGMAVMSHTNGTYGVQVAVEAGVDSLEHGNYMNEESLTMLSESHTVWVPTLVTVRNLLGDGRYADETLKPIIETAEENVRKAFRLGVKVAPGSDAGAYRVLHGQGIQDEMQAFVQILGNEEKAYQWLMEGEMEIRKKFCR</sequence>
<dbReference type="RefSeq" id="WP_161276141.1">
    <property type="nucleotide sequence ID" value="NZ_JANGDT010000002.1"/>
</dbReference>
<proteinExistence type="predicted"/>
<evidence type="ECO:0000313" key="2">
    <source>
        <dbReference type="EMBL" id="MZS89062.1"/>
    </source>
</evidence>
<evidence type="ECO:0000313" key="3">
    <source>
        <dbReference type="Proteomes" id="UP000477156"/>
    </source>
</evidence>
<dbReference type="Pfam" id="PF01979">
    <property type="entry name" value="Amidohydro_1"/>
    <property type="match status" value="1"/>
</dbReference>
<dbReference type="Proteomes" id="UP000477156">
    <property type="component" value="Unassembled WGS sequence"/>
</dbReference>
<dbReference type="Gene3D" id="3.20.20.140">
    <property type="entry name" value="Metal-dependent hydrolases"/>
    <property type="match status" value="1"/>
</dbReference>
<dbReference type="PANTHER" id="PTHR43135:SF3">
    <property type="entry name" value="ALPHA-D-RIBOSE 1-METHYLPHOSPHONATE 5-TRIPHOSPHATE DIPHOSPHATASE"/>
    <property type="match status" value="1"/>
</dbReference>
<gene>
    <name evidence="2" type="ORF">GT712_08255</name>
</gene>
<protein>
    <submittedName>
        <fullName evidence="2">Amidohydrolase family protein</fullName>
    </submittedName>
</protein>
<accession>A0A6L8XTB8</accession>
<dbReference type="InterPro" id="IPR006680">
    <property type="entry name" value="Amidohydro-rel"/>
</dbReference>
<dbReference type="AlphaFoldDB" id="A0A6L8XTB8"/>
<dbReference type="InterPro" id="IPR032466">
    <property type="entry name" value="Metal_Hydrolase"/>
</dbReference>
<evidence type="ECO:0000259" key="1">
    <source>
        <dbReference type="Pfam" id="PF01979"/>
    </source>
</evidence>
<keyword evidence="2" id="KW-0378">Hydrolase</keyword>
<dbReference type="GO" id="GO:0016787">
    <property type="term" value="F:hydrolase activity"/>
    <property type="evidence" value="ECO:0007669"/>
    <property type="project" value="UniProtKB-KW"/>
</dbReference>
<dbReference type="EMBL" id="WWVF01000013">
    <property type="protein sequence ID" value="MZS89062.1"/>
    <property type="molecule type" value="Genomic_DNA"/>
</dbReference>
<dbReference type="PANTHER" id="PTHR43135">
    <property type="entry name" value="ALPHA-D-RIBOSE 1-METHYLPHOSPHONATE 5-TRIPHOSPHATE DIPHOSPHATASE"/>
    <property type="match status" value="1"/>
</dbReference>
<dbReference type="SUPFAM" id="SSF51556">
    <property type="entry name" value="Metallo-dependent hydrolases"/>
    <property type="match status" value="1"/>
</dbReference>
<name>A0A6L8XTB8_9FIRM</name>
<reference evidence="2 3" key="1">
    <citation type="journal article" date="2019" name="Nat. Med.">
        <title>A library of human gut bacterial isolates paired with longitudinal multiomics data enables mechanistic microbiome research.</title>
        <authorList>
            <person name="Poyet M."/>
            <person name="Groussin M."/>
            <person name="Gibbons S.M."/>
            <person name="Avila-Pacheco J."/>
            <person name="Jiang X."/>
            <person name="Kearney S.M."/>
            <person name="Perrotta A.R."/>
            <person name="Berdy B."/>
            <person name="Zhao S."/>
            <person name="Lieberman T.D."/>
            <person name="Swanson P.K."/>
            <person name="Smith M."/>
            <person name="Roesemann S."/>
            <person name="Alexander J.E."/>
            <person name="Rich S.A."/>
            <person name="Livny J."/>
            <person name="Vlamakis H."/>
            <person name="Clish C."/>
            <person name="Bullock K."/>
            <person name="Deik A."/>
            <person name="Scott J."/>
            <person name="Pierce K.A."/>
            <person name="Xavier R.J."/>
            <person name="Alm E.J."/>
        </authorList>
    </citation>
    <scope>NUCLEOTIDE SEQUENCE [LARGE SCALE GENOMIC DNA]</scope>
    <source>
        <strain evidence="2 3">BIOML-A12</strain>
    </source>
</reference>
<organism evidence="2 3">
    <name type="scientific">Blautia wexlerae</name>
    <dbReference type="NCBI Taxonomy" id="418240"/>
    <lineage>
        <taxon>Bacteria</taxon>
        <taxon>Bacillati</taxon>
        <taxon>Bacillota</taxon>
        <taxon>Clostridia</taxon>
        <taxon>Lachnospirales</taxon>
        <taxon>Lachnospiraceae</taxon>
        <taxon>Blautia</taxon>
    </lineage>
</organism>
<dbReference type="InterPro" id="IPR051781">
    <property type="entry name" value="Metallo-dep_Hydrolase"/>
</dbReference>